<gene>
    <name evidence="7" type="ORF">HNP84_007692</name>
</gene>
<dbReference type="SUPFAM" id="SSF46689">
    <property type="entry name" value="Homeodomain-like"/>
    <property type="match status" value="1"/>
</dbReference>
<keyword evidence="8" id="KW-1185">Reference proteome</keyword>
<dbReference type="PANTHER" id="PTHR47506">
    <property type="entry name" value="TRANSCRIPTIONAL REGULATORY PROTEIN"/>
    <property type="match status" value="1"/>
</dbReference>
<dbReference type="InterPro" id="IPR009057">
    <property type="entry name" value="Homeodomain-like_sf"/>
</dbReference>
<dbReference type="InterPro" id="IPR036271">
    <property type="entry name" value="Tet_transcr_reg_TetR-rel_C_sf"/>
</dbReference>
<evidence type="ECO:0000256" key="2">
    <source>
        <dbReference type="ARBA" id="ARBA00023015"/>
    </source>
</evidence>
<evidence type="ECO:0000256" key="1">
    <source>
        <dbReference type="ARBA" id="ARBA00022491"/>
    </source>
</evidence>
<protein>
    <submittedName>
        <fullName evidence="7">AcrR family transcriptional regulator</fullName>
    </submittedName>
</protein>
<dbReference type="EMBL" id="JACHGN010000020">
    <property type="protein sequence ID" value="MBB5137939.1"/>
    <property type="molecule type" value="Genomic_DNA"/>
</dbReference>
<dbReference type="PROSITE" id="PS50977">
    <property type="entry name" value="HTH_TETR_2"/>
    <property type="match status" value="1"/>
</dbReference>
<dbReference type="PRINTS" id="PR00455">
    <property type="entry name" value="HTHTETR"/>
</dbReference>
<dbReference type="GO" id="GO:0003677">
    <property type="term" value="F:DNA binding"/>
    <property type="evidence" value="ECO:0007669"/>
    <property type="project" value="UniProtKB-UniRule"/>
</dbReference>
<organism evidence="7 8">
    <name type="scientific">Thermocatellispora tengchongensis</name>
    <dbReference type="NCBI Taxonomy" id="1073253"/>
    <lineage>
        <taxon>Bacteria</taxon>
        <taxon>Bacillati</taxon>
        <taxon>Actinomycetota</taxon>
        <taxon>Actinomycetes</taxon>
        <taxon>Streptosporangiales</taxon>
        <taxon>Streptosporangiaceae</taxon>
        <taxon>Thermocatellispora</taxon>
    </lineage>
</organism>
<evidence type="ECO:0000313" key="8">
    <source>
        <dbReference type="Proteomes" id="UP000578449"/>
    </source>
</evidence>
<dbReference type="SUPFAM" id="SSF48498">
    <property type="entry name" value="Tetracyclin repressor-like, C-terminal domain"/>
    <property type="match status" value="1"/>
</dbReference>
<dbReference type="Proteomes" id="UP000578449">
    <property type="component" value="Unassembled WGS sequence"/>
</dbReference>
<keyword evidence="2" id="KW-0805">Transcription regulation</keyword>
<name>A0A840PG19_9ACTN</name>
<evidence type="ECO:0000313" key="7">
    <source>
        <dbReference type="EMBL" id="MBB5137939.1"/>
    </source>
</evidence>
<dbReference type="PANTHER" id="PTHR47506:SF1">
    <property type="entry name" value="HTH-TYPE TRANSCRIPTIONAL REGULATOR YJDC"/>
    <property type="match status" value="1"/>
</dbReference>
<dbReference type="InterPro" id="IPR039538">
    <property type="entry name" value="BetI_C"/>
</dbReference>
<dbReference type="Pfam" id="PF00440">
    <property type="entry name" value="TetR_N"/>
    <property type="match status" value="1"/>
</dbReference>
<dbReference type="AlphaFoldDB" id="A0A840PG19"/>
<dbReference type="Pfam" id="PF13977">
    <property type="entry name" value="TetR_C_6"/>
    <property type="match status" value="1"/>
</dbReference>
<keyword evidence="1" id="KW-0678">Repressor</keyword>
<comment type="caution">
    <text evidence="7">The sequence shown here is derived from an EMBL/GenBank/DDBJ whole genome shotgun (WGS) entry which is preliminary data.</text>
</comment>
<feature type="DNA-binding region" description="H-T-H motif" evidence="5">
    <location>
        <begin position="36"/>
        <end position="55"/>
    </location>
</feature>
<feature type="domain" description="HTH tetR-type" evidence="6">
    <location>
        <begin position="13"/>
        <end position="73"/>
    </location>
</feature>
<proteinExistence type="predicted"/>
<dbReference type="InterPro" id="IPR001647">
    <property type="entry name" value="HTH_TetR"/>
</dbReference>
<dbReference type="Gene3D" id="1.10.357.10">
    <property type="entry name" value="Tetracycline Repressor, domain 2"/>
    <property type="match status" value="1"/>
</dbReference>
<keyword evidence="4" id="KW-0804">Transcription</keyword>
<reference evidence="7 8" key="1">
    <citation type="submission" date="2020-08" db="EMBL/GenBank/DDBJ databases">
        <title>Genomic Encyclopedia of Type Strains, Phase IV (KMG-IV): sequencing the most valuable type-strain genomes for metagenomic binning, comparative biology and taxonomic classification.</title>
        <authorList>
            <person name="Goeker M."/>
        </authorList>
    </citation>
    <scope>NUCLEOTIDE SEQUENCE [LARGE SCALE GENOMIC DNA]</scope>
    <source>
        <strain evidence="7 8">DSM 45615</strain>
    </source>
</reference>
<evidence type="ECO:0000259" key="6">
    <source>
        <dbReference type="PROSITE" id="PS50977"/>
    </source>
</evidence>
<evidence type="ECO:0000256" key="5">
    <source>
        <dbReference type="PROSITE-ProRule" id="PRU00335"/>
    </source>
</evidence>
<dbReference type="RefSeq" id="WP_185054814.1">
    <property type="nucleotide sequence ID" value="NZ_BAABIX010000020.1"/>
</dbReference>
<sequence length="207" mass="22301">MARRKTGGYAAGRERRARIVEAAARHFATRGYHRAPMAKIAADVGLTEGGLLYHFPSKKHLLLAVAEHRIDAAAEWWRRLPADASVHAVLDAMVDATARNLAQPGLIELFVLVSAEAADGSSPAHAPFAARYRAAVDSLTEIFERCAARSELAPGTDCAALARECIAVSDGLQLQWVLSDGELDLVESVRGHTRRLARAVCARGDGR</sequence>
<evidence type="ECO:0000256" key="4">
    <source>
        <dbReference type="ARBA" id="ARBA00023163"/>
    </source>
</evidence>
<evidence type="ECO:0000256" key="3">
    <source>
        <dbReference type="ARBA" id="ARBA00023125"/>
    </source>
</evidence>
<keyword evidence="3 5" id="KW-0238">DNA-binding</keyword>
<accession>A0A840PG19</accession>